<proteinExistence type="predicted"/>
<keyword evidence="2" id="KW-1185">Reference proteome</keyword>
<protein>
    <submittedName>
        <fullName evidence="1">Uncharacterized protein</fullName>
    </submittedName>
</protein>
<organism evidence="1 2">
    <name type="scientific">Bauhinia variegata</name>
    <name type="common">Purple orchid tree</name>
    <name type="synonym">Phanera variegata</name>
    <dbReference type="NCBI Taxonomy" id="167791"/>
    <lineage>
        <taxon>Eukaryota</taxon>
        <taxon>Viridiplantae</taxon>
        <taxon>Streptophyta</taxon>
        <taxon>Embryophyta</taxon>
        <taxon>Tracheophyta</taxon>
        <taxon>Spermatophyta</taxon>
        <taxon>Magnoliopsida</taxon>
        <taxon>eudicotyledons</taxon>
        <taxon>Gunneridae</taxon>
        <taxon>Pentapetalae</taxon>
        <taxon>rosids</taxon>
        <taxon>fabids</taxon>
        <taxon>Fabales</taxon>
        <taxon>Fabaceae</taxon>
        <taxon>Cercidoideae</taxon>
        <taxon>Cercideae</taxon>
        <taxon>Bauhiniinae</taxon>
        <taxon>Bauhinia</taxon>
    </lineage>
</organism>
<sequence length="174" mass="19257">MKKLMRDRMERFVVLPFSFGCASKASVELGATTRTKAQDTKGHSLAIARRHAGEERHKMKNSSGFLALPKPNIAGGIRRLISGFKSLSQLFFYKDVEEMEPEMEIGFPTDVKHLTHIGLDGSTNTNHLMMGWDNLKAAPELLSLSTISLKQFELAMAAQAHQQTLVTDPSSKLG</sequence>
<name>A0ACB9P875_BAUVA</name>
<evidence type="ECO:0000313" key="1">
    <source>
        <dbReference type="EMBL" id="KAI4344982.1"/>
    </source>
</evidence>
<dbReference type="Proteomes" id="UP000828941">
    <property type="component" value="Chromosome 5"/>
</dbReference>
<dbReference type="EMBL" id="CM039430">
    <property type="protein sequence ID" value="KAI4344982.1"/>
    <property type="molecule type" value="Genomic_DNA"/>
</dbReference>
<reference evidence="1 2" key="1">
    <citation type="journal article" date="2022" name="DNA Res.">
        <title>Chromosomal-level genome assembly of the orchid tree Bauhinia variegata (Leguminosae; Cercidoideae) supports the allotetraploid origin hypothesis of Bauhinia.</title>
        <authorList>
            <person name="Zhong Y."/>
            <person name="Chen Y."/>
            <person name="Zheng D."/>
            <person name="Pang J."/>
            <person name="Liu Y."/>
            <person name="Luo S."/>
            <person name="Meng S."/>
            <person name="Qian L."/>
            <person name="Wei D."/>
            <person name="Dai S."/>
            <person name="Zhou R."/>
        </authorList>
    </citation>
    <scope>NUCLEOTIDE SEQUENCE [LARGE SCALE GENOMIC DNA]</scope>
    <source>
        <strain evidence="1">BV-YZ2020</strain>
    </source>
</reference>
<accession>A0ACB9P875</accession>
<gene>
    <name evidence="1" type="ORF">L6164_012152</name>
</gene>
<comment type="caution">
    <text evidence="1">The sequence shown here is derived from an EMBL/GenBank/DDBJ whole genome shotgun (WGS) entry which is preliminary data.</text>
</comment>
<evidence type="ECO:0000313" key="2">
    <source>
        <dbReference type="Proteomes" id="UP000828941"/>
    </source>
</evidence>